<gene>
    <name evidence="1" type="ORF">PsorP6_002109</name>
</gene>
<proteinExistence type="predicted"/>
<reference evidence="1 2" key="1">
    <citation type="journal article" date="2022" name="bioRxiv">
        <title>The genome of the oomycete Peronosclerospora sorghi, a cosmopolitan pathogen of maize and sorghum, is inflated with dispersed pseudogenes.</title>
        <authorList>
            <person name="Fletcher K."/>
            <person name="Martin F."/>
            <person name="Isakeit T."/>
            <person name="Cavanaugh K."/>
            <person name="Magill C."/>
            <person name="Michelmore R."/>
        </authorList>
    </citation>
    <scope>NUCLEOTIDE SEQUENCE [LARGE SCALE GENOMIC DNA]</scope>
    <source>
        <strain evidence="1">P6</strain>
    </source>
</reference>
<evidence type="ECO:0000313" key="2">
    <source>
        <dbReference type="Proteomes" id="UP001163321"/>
    </source>
</evidence>
<sequence>MMTKRATRGLQVLGEGHRSNMAGDTVTGSPMTVNMSIISNATSYIDKRGVGHVKTNNRTDWSNVLVNGSTVHILHNGSGPNSEILIVPITHVPEVKNHTGENNRNTTSGSGSEVDSANSASGGSMDDSTEVVTYVGTDSTILVIVGSVLAFIAVVTVLAVVVYGRRIRRRAGSFNEEPFIVGSLPQQPVPPQNMLDTDMTPDFWVEGQYQYSPNVSRLQESLDGTAILSDHNTTSSNHRFTVDAYPSSRRGYRRNNRADTERDQSQQGTRSHTDYANRMRPTGSRRGYTSRRENAPRRDPSVLDDISDRGRRREGTTPIVLYEEESMEENKTSSNRKQLPTRSLSPSQQPQRQRPQEQQHRRREKYRSRRDR</sequence>
<dbReference type="Proteomes" id="UP001163321">
    <property type="component" value="Chromosome 1"/>
</dbReference>
<accession>A0ACC0WU37</accession>
<dbReference type="EMBL" id="CM047580">
    <property type="protein sequence ID" value="KAI9921201.1"/>
    <property type="molecule type" value="Genomic_DNA"/>
</dbReference>
<evidence type="ECO:0000313" key="1">
    <source>
        <dbReference type="EMBL" id="KAI9921201.1"/>
    </source>
</evidence>
<comment type="caution">
    <text evidence="1">The sequence shown here is derived from an EMBL/GenBank/DDBJ whole genome shotgun (WGS) entry which is preliminary data.</text>
</comment>
<protein>
    <submittedName>
        <fullName evidence="1">Uncharacterized protein</fullName>
    </submittedName>
</protein>
<organism evidence="1 2">
    <name type="scientific">Peronosclerospora sorghi</name>
    <dbReference type="NCBI Taxonomy" id="230839"/>
    <lineage>
        <taxon>Eukaryota</taxon>
        <taxon>Sar</taxon>
        <taxon>Stramenopiles</taxon>
        <taxon>Oomycota</taxon>
        <taxon>Peronosporomycetes</taxon>
        <taxon>Peronosporales</taxon>
        <taxon>Peronosporaceae</taxon>
        <taxon>Peronosclerospora</taxon>
    </lineage>
</organism>
<name>A0ACC0WU37_9STRA</name>
<keyword evidence="2" id="KW-1185">Reference proteome</keyword>